<dbReference type="AlphaFoldDB" id="A0A494WCM5"/>
<keyword evidence="3" id="KW-1185">Reference proteome</keyword>
<gene>
    <name evidence="2" type="ORF">SAMIE_1015500</name>
</gene>
<evidence type="ECO:0000313" key="3">
    <source>
        <dbReference type="Proteomes" id="UP000279959"/>
    </source>
</evidence>
<name>A0A494WCM5_9SPHN</name>
<feature type="compositionally biased region" description="Polar residues" evidence="1">
    <location>
        <begin position="228"/>
        <end position="255"/>
    </location>
</feature>
<protein>
    <submittedName>
        <fullName evidence="2">Uncharacterized protein</fullName>
    </submittedName>
</protein>
<dbReference type="RefSeq" id="WP_066700091.1">
    <property type="nucleotide sequence ID" value="NZ_AP018664.1"/>
</dbReference>
<evidence type="ECO:0000313" key="2">
    <source>
        <dbReference type="EMBL" id="BBD98049.1"/>
    </source>
</evidence>
<proteinExistence type="predicted"/>
<evidence type="ECO:0000256" key="1">
    <source>
        <dbReference type="SAM" id="MobiDB-lite"/>
    </source>
</evidence>
<accession>A0A494WCM5</accession>
<sequence>MASVPYEASEIERFTPASLAHLETPPVFRLRAATRRERRRYDRLMVEEGLRRHDKDAMRDEIIRGLRALSSDDEFERWEMLLRAHWEAADEFENEHRDLAPEKIPAFVPPGPSEDEIARVTRGVHENWGPLRKMAADNLIFNREAPALLISVILSGWSGLCTPFRSHEGTIPLDTIDALDKDLAKLEQDNDLSPGKAFVDLYVAATNRMFLSGDAEKNSSSPAPSPSDQQTTSHGAESPAGTSKASATSPETPAS</sequence>
<organism evidence="2 3">
    <name type="scientific">Sphingobium amiense</name>
    <dbReference type="NCBI Taxonomy" id="135719"/>
    <lineage>
        <taxon>Bacteria</taxon>
        <taxon>Pseudomonadati</taxon>
        <taxon>Pseudomonadota</taxon>
        <taxon>Alphaproteobacteria</taxon>
        <taxon>Sphingomonadales</taxon>
        <taxon>Sphingomonadaceae</taxon>
        <taxon>Sphingobium</taxon>
    </lineage>
</organism>
<feature type="region of interest" description="Disordered" evidence="1">
    <location>
        <begin position="213"/>
        <end position="255"/>
    </location>
</feature>
<dbReference type="EMBL" id="AP018664">
    <property type="protein sequence ID" value="BBD98049.1"/>
    <property type="molecule type" value="Genomic_DNA"/>
</dbReference>
<dbReference type="KEGG" id="sami:SAMIE_1015500"/>
<dbReference type="Proteomes" id="UP000279959">
    <property type="component" value="Chromosome"/>
</dbReference>
<reference evidence="2 3" key="1">
    <citation type="submission" date="2018-05" db="EMBL/GenBank/DDBJ databases">
        <title>Complete Genome Sequence of the Nonylphenol-Degrading Bacterium Sphingobium amiense DSM 16289T.</title>
        <authorList>
            <person name="Ootsuka M."/>
            <person name="Nishizawa T."/>
            <person name="Ohta H."/>
        </authorList>
    </citation>
    <scope>NUCLEOTIDE SEQUENCE [LARGE SCALE GENOMIC DNA]</scope>
    <source>
        <strain evidence="2 3">DSM 16289</strain>
    </source>
</reference>